<protein>
    <submittedName>
        <fullName evidence="1">Uncharacterized protein</fullName>
    </submittedName>
</protein>
<reference evidence="1 2" key="1">
    <citation type="submission" date="2023-08" db="EMBL/GenBank/DDBJ databases">
        <title>A Necator americanus chromosomal reference genome.</title>
        <authorList>
            <person name="Ilik V."/>
            <person name="Petrzelkova K.J."/>
            <person name="Pardy F."/>
            <person name="Fuh T."/>
            <person name="Niatou-Singa F.S."/>
            <person name="Gouil Q."/>
            <person name="Baker L."/>
            <person name="Ritchie M.E."/>
            <person name="Jex A.R."/>
            <person name="Gazzola D."/>
            <person name="Li H."/>
            <person name="Toshio Fujiwara R."/>
            <person name="Zhan B."/>
            <person name="Aroian R.V."/>
            <person name="Pafco B."/>
            <person name="Schwarz E.M."/>
        </authorList>
    </citation>
    <scope>NUCLEOTIDE SEQUENCE [LARGE SCALE GENOMIC DNA]</scope>
    <source>
        <strain evidence="1 2">Aroian</strain>
        <tissue evidence="1">Whole animal</tissue>
    </source>
</reference>
<proteinExistence type="predicted"/>
<keyword evidence="2" id="KW-1185">Reference proteome</keyword>
<comment type="caution">
    <text evidence="1">The sequence shown here is derived from an EMBL/GenBank/DDBJ whole genome shotgun (WGS) entry which is preliminary data.</text>
</comment>
<evidence type="ECO:0000313" key="2">
    <source>
        <dbReference type="Proteomes" id="UP001303046"/>
    </source>
</evidence>
<organism evidence="1 2">
    <name type="scientific">Necator americanus</name>
    <name type="common">Human hookworm</name>
    <dbReference type="NCBI Taxonomy" id="51031"/>
    <lineage>
        <taxon>Eukaryota</taxon>
        <taxon>Metazoa</taxon>
        <taxon>Ecdysozoa</taxon>
        <taxon>Nematoda</taxon>
        <taxon>Chromadorea</taxon>
        <taxon>Rhabditida</taxon>
        <taxon>Rhabditina</taxon>
        <taxon>Rhabditomorpha</taxon>
        <taxon>Strongyloidea</taxon>
        <taxon>Ancylostomatidae</taxon>
        <taxon>Bunostominae</taxon>
        <taxon>Necator</taxon>
    </lineage>
</organism>
<accession>A0ABR1DVE7</accession>
<gene>
    <name evidence="1" type="primary">Necator_chrV.g18211</name>
    <name evidence="1" type="ORF">RB195_013420</name>
</gene>
<evidence type="ECO:0000313" key="1">
    <source>
        <dbReference type="EMBL" id="KAK6754401.1"/>
    </source>
</evidence>
<dbReference type="Proteomes" id="UP001303046">
    <property type="component" value="Unassembled WGS sequence"/>
</dbReference>
<name>A0ABR1DVE7_NECAM</name>
<dbReference type="EMBL" id="JAVFWL010000005">
    <property type="protein sequence ID" value="KAK6754401.1"/>
    <property type="molecule type" value="Genomic_DNA"/>
</dbReference>
<sequence>METLETDSEHDYGDTSETTLSLYALEPAETNVDSEDLESFEELSNSVMEANSWEGCNYDYAYPRQSPRKRRAHYKNLFRSSGTHSIGDSSEYNNAVQSEIKDEEMRVETAMSCIDLETALSEISIYSQYTPAPSETNVEIEYDIIAKASPMSTAVSGNVSWYSLPKTGEIEMQPSLYMEGAGEVDSIESFNILAGAEVIAVKDLDNLGPCAVKTCDAGEKMYEYSCPSNDPSETDVEMNRMHIFVDNDESDYKAASQIPDIDSLRVETWYKFVNLVYQLSILF</sequence>